<protein>
    <submittedName>
        <fullName evidence="2">Uncharacterized protein</fullName>
    </submittedName>
</protein>
<dbReference type="Proteomes" id="UP000586918">
    <property type="component" value="Unassembled WGS sequence"/>
</dbReference>
<evidence type="ECO:0000256" key="1">
    <source>
        <dbReference type="SAM" id="MobiDB-lite"/>
    </source>
</evidence>
<name>A0A848DFM3_9PSEU</name>
<gene>
    <name evidence="2" type="ORF">HF519_07590</name>
</gene>
<comment type="caution">
    <text evidence="2">The sequence shown here is derived from an EMBL/GenBank/DDBJ whole genome shotgun (WGS) entry which is preliminary data.</text>
</comment>
<accession>A0A848DFM3</accession>
<keyword evidence="3" id="KW-1185">Reference proteome</keyword>
<sequence>MGHAVGVLGAVGAEQAVAVGPAWGAPVDWHTALLRPDRVPHRGGHRTGGLRGCTRVSA</sequence>
<evidence type="ECO:0000313" key="2">
    <source>
        <dbReference type="EMBL" id="NMH91450.1"/>
    </source>
</evidence>
<dbReference type="AlphaFoldDB" id="A0A848DFM3"/>
<feature type="region of interest" description="Disordered" evidence="1">
    <location>
        <begin position="38"/>
        <end position="58"/>
    </location>
</feature>
<evidence type="ECO:0000313" key="3">
    <source>
        <dbReference type="Proteomes" id="UP000586918"/>
    </source>
</evidence>
<proteinExistence type="predicted"/>
<dbReference type="RefSeq" id="WP_169411502.1">
    <property type="nucleotide sequence ID" value="NZ_JAAXKZ010000018.1"/>
</dbReference>
<reference evidence="2 3" key="1">
    <citation type="submission" date="2020-04" db="EMBL/GenBank/DDBJ databases">
        <authorList>
            <person name="Klaysubun C."/>
            <person name="Duangmal K."/>
            <person name="Lipun K."/>
        </authorList>
    </citation>
    <scope>NUCLEOTIDE SEQUENCE [LARGE SCALE GENOMIC DNA]</scope>
    <source>
        <strain evidence="2 3">DSM 45300</strain>
    </source>
</reference>
<dbReference type="EMBL" id="JAAXKZ010000018">
    <property type="protein sequence ID" value="NMH91450.1"/>
    <property type="molecule type" value="Genomic_DNA"/>
</dbReference>
<organism evidence="2 3">
    <name type="scientific">Pseudonocardia bannensis</name>
    <dbReference type="NCBI Taxonomy" id="630973"/>
    <lineage>
        <taxon>Bacteria</taxon>
        <taxon>Bacillati</taxon>
        <taxon>Actinomycetota</taxon>
        <taxon>Actinomycetes</taxon>
        <taxon>Pseudonocardiales</taxon>
        <taxon>Pseudonocardiaceae</taxon>
        <taxon>Pseudonocardia</taxon>
    </lineage>
</organism>